<dbReference type="Proteomes" id="UP000198287">
    <property type="component" value="Unassembled WGS sequence"/>
</dbReference>
<feature type="transmembrane region" description="Helical" evidence="1">
    <location>
        <begin position="329"/>
        <end position="350"/>
    </location>
</feature>
<evidence type="ECO:0000313" key="3">
    <source>
        <dbReference type="Proteomes" id="UP000198287"/>
    </source>
</evidence>
<reference evidence="2 3" key="1">
    <citation type="submission" date="2015-12" db="EMBL/GenBank/DDBJ databases">
        <title>The genome of Folsomia candida.</title>
        <authorList>
            <person name="Faddeeva A."/>
            <person name="Derks M.F."/>
            <person name="Anvar Y."/>
            <person name="Smit S."/>
            <person name="Van Straalen N."/>
            <person name="Roelofs D."/>
        </authorList>
    </citation>
    <scope>NUCLEOTIDE SEQUENCE [LARGE SCALE GENOMIC DNA]</scope>
    <source>
        <strain evidence="2 3">VU population</strain>
        <tissue evidence="2">Whole body</tissue>
    </source>
</reference>
<keyword evidence="1" id="KW-0812">Transmembrane</keyword>
<feature type="transmembrane region" description="Helical" evidence="1">
    <location>
        <begin position="297"/>
        <end position="317"/>
    </location>
</feature>
<name>A0A226D3N9_FOLCA</name>
<proteinExistence type="predicted"/>
<comment type="caution">
    <text evidence="2">The sequence shown here is derived from an EMBL/GenBank/DDBJ whole genome shotgun (WGS) entry which is preliminary data.</text>
</comment>
<protein>
    <submittedName>
        <fullName evidence="2">Uncharacterized protein</fullName>
    </submittedName>
</protein>
<sequence>MENINDPKNRYIRANVTQKDSRGIIHGFPFTENNFSLIFSNCHIVIMFSPPANPLLLIWGMAAFNEDPDYVIIIDRYPGRLQWQFNYYFLHSSDFRLTSILLYSNMSSNALSVVCHTCTPPQAINDQNDESILLKKLFPIKDWTLTKFVTYYEQLMKNMNQHTVNFSPTRKFWKIPCSLKQCGLETPQTTCPVSEIRFRLNFTTVNSVHNIIGYAISNSFYSSREIREKFSMPGLVLRLTWIKHSIDFRKVQYTIYALPIELNENSLLKIFDALSFSILFIFGSCSSLLIFKNKKFIFAPVMWTVSIFLQQSTAIVIKPGEARVTRLRVFMAYFIVSIWLFNAFFVGSIFSGEFVSLFTSKRVPQVPRNLAEVVQAEELPMISFATTTNRYENNREVSSIKETIIPEMLRLTRYPSVFRKMLNDLKLRVEWLGNINEFRFAR</sequence>
<dbReference type="EMBL" id="LNIX01000037">
    <property type="protein sequence ID" value="OXA39670.1"/>
    <property type="molecule type" value="Genomic_DNA"/>
</dbReference>
<dbReference type="AlphaFoldDB" id="A0A226D3N9"/>
<evidence type="ECO:0000256" key="1">
    <source>
        <dbReference type="SAM" id="Phobius"/>
    </source>
</evidence>
<accession>A0A226D3N9</accession>
<organism evidence="2 3">
    <name type="scientific">Folsomia candida</name>
    <name type="common">Springtail</name>
    <dbReference type="NCBI Taxonomy" id="158441"/>
    <lineage>
        <taxon>Eukaryota</taxon>
        <taxon>Metazoa</taxon>
        <taxon>Ecdysozoa</taxon>
        <taxon>Arthropoda</taxon>
        <taxon>Hexapoda</taxon>
        <taxon>Collembola</taxon>
        <taxon>Entomobryomorpha</taxon>
        <taxon>Isotomoidea</taxon>
        <taxon>Isotomidae</taxon>
        <taxon>Proisotominae</taxon>
        <taxon>Folsomia</taxon>
    </lineage>
</organism>
<keyword evidence="3" id="KW-1185">Reference proteome</keyword>
<feature type="transmembrane region" description="Helical" evidence="1">
    <location>
        <begin position="270"/>
        <end position="291"/>
    </location>
</feature>
<gene>
    <name evidence="2" type="ORF">Fcan01_25487</name>
</gene>
<keyword evidence="1" id="KW-0472">Membrane</keyword>
<keyword evidence="1" id="KW-1133">Transmembrane helix</keyword>
<evidence type="ECO:0000313" key="2">
    <source>
        <dbReference type="EMBL" id="OXA39670.1"/>
    </source>
</evidence>